<proteinExistence type="predicted"/>
<gene>
    <name evidence="1" type="ORF">GGD41_000756</name>
</gene>
<organism evidence="1 2">
    <name type="scientific">Paraburkholderia bryophila</name>
    <dbReference type="NCBI Taxonomy" id="420952"/>
    <lineage>
        <taxon>Bacteria</taxon>
        <taxon>Pseudomonadati</taxon>
        <taxon>Pseudomonadota</taxon>
        <taxon>Betaproteobacteria</taxon>
        <taxon>Burkholderiales</taxon>
        <taxon>Burkholderiaceae</taxon>
        <taxon>Paraburkholderia</taxon>
    </lineage>
</organism>
<reference evidence="1 2" key="1">
    <citation type="submission" date="2020-07" db="EMBL/GenBank/DDBJ databases">
        <title>Exploring microbial biodiversity for novel pathways involved in the catabolism of aromatic compounds derived from lignin.</title>
        <authorList>
            <person name="Elkins J."/>
        </authorList>
    </citation>
    <scope>NUCLEOTIDE SEQUENCE [LARGE SCALE GENOMIC DNA]</scope>
    <source>
        <strain evidence="1 2">H2C3B</strain>
    </source>
</reference>
<sequence>MQTQSAMFIEYLGKYRINFASILLTQGRKMRNSGKNFYTSPICVTNDVFSKCFSDLLRRTPVSIIENSKCSDADQENVMLLNEIRRLMTWLTQSHLRATDGQSEARAEMTGSSAFQLDPMFPVSPAWHGDHWQNLLSSPMDARRYVMEDWSVPATTEWDLADDAAPAH</sequence>
<evidence type="ECO:0000313" key="2">
    <source>
        <dbReference type="Proteomes" id="UP000572540"/>
    </source>
</evidence>
<dbReference type="AlphaFoldDB" id="A0A7Y9W4E3"/>
<dbReference type="EMBL" id="JACCAU010000001">
    <property type="protein sequence ID" value="NYH13528.1"/>
    <property type="molecule type" value="Genomic_DNA"/>
</dbReference>
<name>A0A7Y9W4E3_9BURK</name>
<comment type="caution">
    <text evidence="1">The sequence shown here is derived from an EMBL/GenBank/DDBJ whole genome shotgun (WGS) entry which is preliminary data.</text>
</comment>
<evidence type="ECO:0000313" key="1">
    <source>
        <dbReference type="EMBL" id="NYH13528.1"/>
    </source>
</evidence>
<accession>A0A7Y9W4E3</accession>
<protein>
    <submittedName>
        <fullName evidence="1">Uncharacterized protein</fullName>
    </submittedName>
</protein>
<dbReference type="Proteomes" id="UP000572540">
    <property type="component" value="Unassembled WGS sequence"/>
</dbReference>